<keyword evidence="5 7" id="KW-0975">Bacterial flagellum</keyword>
<evidence type="ECO:0000313" key="10">
    <source>
        <dbReference type="Proteomes" id="UP000005753"/>
    </source>
</evidence>
<feature type="compositionally biased region" description="Basic and acidic residues" evidence="8">
    <location>
        <begin position="120"/>
        <end position="139"/>
    </location>
</feature>
<name>I5ARV3_EUBC6</name>
<dbReference type="HOGENOM" id="CLU_152430_2_1_9"/>
<evidence type="ECO:0000256" key="6">
    <source>
        <dbReference type="ARBA" id="ARBA00037937"/>
    </source>
</evidence>
<keyword evidence="2 7" id="KW-0812">Transmembrane</keyword>
<comment type="subcellular location">
    <subcellularLocation>
        <location evidence="7">Cell membrane</location>
    </subcellularLocation>
    <subcellularLocation>
        <location evidence="7">Bacterial flagellum basal body</location>
    </subcellularLocation>
</comment>
<keyword evidence="9" id="KW-0282">Flagellum</keyword>
<dbReference type="EMBL" id="CM001487">
    <property type="protein sequence ID" value="EIM56526.1"/>
    <property type="molecule type" value="Genomic_DNA"/>
</dbReference>
<evidence type="ECO:0000256" key="8">
    <source>
        <dbReference type="SAM" id="MobiDB-lite"/>
    </source>
</evidence>
<evidence type="ECO:0000256" key="2">
    <source>
        <dbReference type="ARBA" id="ARBA00022692"/>
    </source>
</evidence>
<accession>I5ARV3</accession>
<dbReference type="GO" id="GO:0044781">
    <property type="term" value="P:bacterial-type flagellum organization"/>
    <property type="evidence" value="ECO:0007669"/>
    <property type="project" value="UniProtKB-UniRule"/>
</dbReference>
<keyword evidence="1 7" id="KW-1003">Cell membrane</keyword>
<dbReference type="GO" id="GO:0009425">
    <property type="term" value="C:bacterial-type flagellum basal body"/>
    <property type="evidence" value="ECO:0007669"/>
    <property type="project" value="UniProtKB-SubCell"/>
</dbReference>
<dbReference type="GO" id="GO:0005886">
    <property type="term" value="C:plasma membrane"/>
    <property type="evidence" value="ECO:0007669"/>
    <property type="project" value="UniProtKB-SubCell"/>
</dbReference>
<protein>
    <recommendedName>
        <fullName evidence="7">Flagellar protein</fullName>
    </recommendedName>
</protein>
<dbReference type="Proteomes" id="UP000005753">
    <property type="component" value="Chromosome"/>
</dbReference>
<keyword evidence="4 7" id="KW-0472">Membrane</keyword>
<dbReference type="PANTHER" id="PTHR38766">
    <property type="entry name" value="FLAGELLAR PROTEIN FLIO"/>
    <property type="match status" value="1"/>
</dbReference>
<dbReference type="InterPro" id="IPR022781">
    <property type="entry name" value="Flagellar_biosynth_FliO"/>
</dbReference>
<dbReference type="eggNOG" id="ENOG50335UI">
    <property type="taxonomic scope" value="Bacteria"/>
</dbReference>
<keyword evidence="10" id="KW-1185">Reference proteome</keyword>
<dbReference type="Pfam" id="PF04347">
    <property type="entry name" value="FliO"/>
    <property type="match status" value="1"/>
</dbReference>
<evidence type="ECO:0000256" key="3">
    <source>
        <dbReference type="ARBA" id="ARBA00022989"/>
    </source>
</evidence>
<keyword evidence="9" id="KW-0966">Cell projection</keyword>
<reference evidence="9 10" key="1">
    <citation type="submission" date="2010-08" db="EMBL/GenBank/DDBJ databases">
        <authorList>
            <consortium name="US DOE Joint Genome Institute (JGI-PGF)"/>
            <person name="Lucas S."/>
            <person name="Copeland A."/>
            <person name="Lapidus A."/>
            <person name="Cheng J.-F."/>
            <person name="Bruce D."/>
            <person name="Goodwin L."/>
            <person name="Pitluck S."/>
            <person name="Land M.L."/>
            <person name="Hauser L."/>
            <person name="Chang Y.-J."/>
            <person name="Anderson I.J."/>
            <person name="Johnson E."/>
            <person name="Mulhopadhyay B."/>
            <person name="Kyrpides N."/>
            <person name="Woyke T.J."/>
        </authorList>
    </citation>
    <scope>NUCLEOTIDE SEQUENCE [LARGE SCALE GENOMIC DNA]</scope>
    <source>
        <strain evidence="9 10">6</strain>
    </source>
</reference>
<dbReference type="OrthoDB" id="1909035at2"/>
<evidence type="ECO:0000256" key="1">
    <source>
        <dbReference type="ARBA" id="ARBA00022475"/>
    </source>
</evidence>
<sequence length="139" mass="15299">MGGVLSTVSVILVCAVILVLAYLSSRFLGKTWNRTQRGRYMEVIDQVAVGQDRAVLIIRVKDQSFLVGSTSGGINLISELDTEFEAVDSTSDTQKCSTSGSMSFRDALQYNLHRYTGLPIKDKKNTGSADKRKDSEKDE</sequence>
<feature type="region of interest" description="Disordered" evidence="8">
    <location>
        <begin position="119"/>
        <end position="139"/>
    </location>
</feature>
<evidence type="ECO:0000256" key="5">
    <source>
        <dbReference type="ARBA" id="ARBA00023143"/>
    </source>
</evidence>
<organism evidence="9 10">
    <name type="scientific">Eubacterium cellulosolvens (strain ATCC 43171 / JCM 9499 / 6)</name>
    <name type="common">Cillobacterium cellulosolvens</name>
    <dbReference type="NCBI Taxonomy" id="633697"/>
    <lineage>
        <taxon>Bacteria</taxon>
        <taxon>Bacillati</taxon>
        <taxon>Bacillota</taxon>
        <taxon>Clostridia</taxon>
        <taxon>Eubacteriales</taxon>
        <taxon>Eubacteriaceae</taxon>
        <taxon>Eubacterium</taxon>
    </lineage>
</organism>
<evidence type="ECO:0000256" key="7">
    <source>
        <dbReference type="RuleBase" id="RU362064"/>
    </source>
</evidence>
<keyword evidence="3 7" id="KW-1133">Transmembrane helix</keyword>
<dbReference type="PANTHER" id="PTHR38766:SF1">
    <property type="entry name" value="FLAGELLAR PROTEIN FLIO"/>
    <property type="match status" value="1"/>
</dbReference>
<evidence type="ECO:0000256" key="4">
    <source>
        <dbReference type="ARBA" id="ARBA00023136"/>
    </source>
</evidence>
<dbReference type="STRING" id="633697.EubceDRAFT1_0687"/>
<dbReference type="InterPro" id="IPR052205">
    <property type="entry name" value="FliO/MopB"/>
</dbReference>
<keyword evidence="9" id="KW-0969">Cilium</keyword>
<comment type="similarity">
    <text evidence="6 7">Belongs to the FliO/MopB family.</text>
</comment>
<dbReference type="NCBIfam" id="TIGR03500">
    <property type="entry name" value="FliO_TIGR"/>
    <property type="match status" value="1"/>
</dbReference>
<proteinExistence type="inferred from homology"/>
<gene>
    <name evidence="9" type="ORF">EubceDRAFT1_0687</name>
</gene>
<reference evidence="9 10" key="2">
    <citation type="submission" date="2012-02" db="EMBL/GenBank/DDBJ databases">
        <title>Improved High-Quality Draft sequence of Eubacterium cellulosolvens 6.</title>
        <authorList>
            <consortium name="US DOE Joint Genome Institute"/>
            <person name="Lucas S."/>
            <person name="Han J."/>
            <person name="Lapidus A."/>
            <person name="Cheng J.-F."/>
            <person name="Goodwin L."/>
            <person name="Pitluck S."/>
            <person name="Peters L."/>
            <person name="Mikhailova N."/>
            <person name="Gu W."/>
            <person name="Detter J.C."/>
            <person name="Han C."/>
            <person name="Tapia R."/>
            <person name="Land M."/>
            <person name="Hauser L."/>
            <person name="Kyrpides N."/>
            <person name="Ivanova N."/>
            <person name="Pagani I."/>
            <person name="Johnson E."/>
            <person name="Mukhopadhyay B."/>
            <person name="Anderson I."/>
            <person name="Woyke T."/>
        </authorList>
    </citation>
    <scope>NUCLEOTIDE SEQUENCE [LARGE SCALE GENOMIC DNA]</scope>
    <source>
        <strain evidence="9 10">6</strain>
    </source>
</reference>
<evidence type="ECO:0000313" key="9">
    <source>
        <dbReference type="EMBL" id="EIM56526.1"/>
    </source>
</evidence>
<dbReference type="AlphaFoldDB" id="I5ARV3"/>
<feature type="transmembrane region" description="Helical" evidence="7">
    <location>
        <begin position="6"/>
        <end position="29"/>
    </location>
</feature>